<dbReference type="InterPro" id="IPR000182">
    <property type="entry name" value="GNAT_dom"/>
</dbReference>
<dbReference type="Pfam" id="PF13508">
    <property type="entry name" value="Acetyltransf_7"/>
    <property type="match status" value="1"/>
</dbReference>
<keyword evidence="2" id="KW-1277">Toxin-antitoxin system</keyword>
<keyword evidence="4 7" id="KW-0012">Acyltransferase</keyword>
<dbReference type="GO" id="GO:0016747">
    <property type="term" value="F:acyltransferase activity, transferring groups other than amino-acyl groups"/>
    <property type="evidence" value="ECO:0007669"/>
    <property type="project" value="InterPro"/>
</dbReference>
<evidence type="ECO:0000256" key="3">
    <source>
        <dbReference type="ARBA" id="ARBA00022679"/>
    </source>
</evidence>
<evidence type="ECO:0000313" key="13">
    <source>
        <dbReference type="Proteomes" id="UP000284990"/>
    </source>
</evidence>
<sequence length="209" mass="24125">MTYEELLEMCVLTVVTPQKLASCEPFCCDNQDLDEFFANDSVIYSKRLLGKTYLLCLRDNPNIVVAAFTLSNDSIRITNKLNDESKKSFLDFTDLQGKRLRRFPAVLIGRLATNKKFAGKGIGTAVMDLIKNWFRYNNKTGCRFIIVDAYNSDSTIHYYQKNGFKYLVEDERFEAKYMEIGVGRLPLNTRLMYFDLLGMEDIDDTVYIS</sequence>
<evidence type="ECO:0000256" key="5">
    <source>
        <dbReference type="ARBA" id="ARBA00049880"/>
    </source>
</evidence>
<evidence type="ECO:0000256" key="2">
    <source>
        <dbReference type="ARBA" id="ARBA00022649"/>
    </source>
</evidence>
<dbReference type="Proteomes" id="UP001205506">
    <property type="component" value="Unassembled WGS sequence"/>
</dbReference>
<dbReference type="EMBL" id="JANDWU010000010">
    <property type="protein sequence ID" value="MCP9549231.1"/>
    <property type="molecule type" value="Genomic_DNA"/>
</dbReference>
<evidence type="ECO:0000313" key="12">
    <source>
        <dbReference type="Proteomes" id="UP000284562"/>
    </source>
</evidence>
<reference evidence="7" key="3">
    <citation type="submission" date="2022-07" db="EMBL/GenBank/DDBJ databases">
        <title>Prevotella copri.</title>
        <authorList>
            <person name="Yang C."/>
        </authorList>
    </citation>
    <scope>NUCLEOTIDE SEQUENCE</scope>
    <source>
        <strain evidence="8">HF1805</strain>
        <strain evidence="7">HF88</strain>
    </source>
</reference>
<organism evidence="11 12">
    <name type="scientific">Segatella copri</name>
    <dbReference type="NCBI Taxonomy" id="165179"/>
    <lineage>
        <taxon>Bacteria</taxon>
        <taxon>Pseudomonadati</taxon>
        <taxon>Bacteroidota</taxon>
        <taxon>Bacteroidia</taxon>
        <taxon>Bacteroidales</taxon>
        <taxon>Prevotellaceae</taxon>
        <taxon>Segatella</taxon>
    </lineage>
</organism>
<keyword evidence="1" id="KW-0678">Repressor</keyword>
<gene>
    <name evidence="11" type="ORF">DW064_15115</name>
    <name evidence="10" type="ORF">DW916_02850</name>
    <name evidence="9" type="ORF">F7D59_14750</name>
    <name evidence="8" type="ORF">NNC68_07065</name>
    <name evidence="7" type="ORF">NND11_05470</name>
</gene>
<evidence type="ECO:0000256" key="4">
    <source>
        <dbReference type="ARBA" id="ARBA00023315"/>
    </source>
</evidence>
<dbReference type="EMBL" id="QRNN01000111">
    <property type="protein sequence ID" value="RHK45166.1"/>
    <property type="molecule type" value="Genomic_DNA"/>
</dbReference>
<dbReference type="EC" id="2.3.1.-" evidence="7"/>
<dbReference type="SUPFAM" id="SSF55729">
    <property type="entry name" value="Acyl-CoA N-acyltransferases (Nat)"/>
    <property type="match status" value="1"/>
</dbReference>
<reference evidence="12 13" key="1">
    <citation type="submission" date="2018-08" db="EMBL/GenBank/DDBJ databases">
        <title>A genome reference for cultivated species of the human gut microbiota.</title>
        <authorList>
            <person name="Zou Y."/>
            <person name="Xue W."/>
            <person name="Luo G."/>
        </authorList>
    </citation>
    <scope>NUCLEOTIDE SEQUENCE [LARGE SCALE GENOMIC DNA]</scope>
    <source>
        <strain evidence="11 12">AF43-2</strain>
        <strain evidence="10 13">AM42-23AC</strain>
    </source>
</reference>
<evidence type="ECO:0000313" key="10">
    <source>
        <dbReference type="EMBL" id="RHA88643.1"/>
    </source>
</evidence>
<evidence type="ECO:0000313" key="9">
    <source>
        <dbReference type="EMBL" id="MQN91074.1"/>
    </source>
</evidence>
<evidence type="ECO:0000313" key="11">
    <source>
        <dbReference type="EMBL" id="RHK45166.1"/>
    </source>
</evidence>
<evidence type="ECO:0000313" key="8">
    <source>
        <dbReference type="EMBL" id="MCP9549231.1"/>
    </source>
</evidence>
<feature type="domain" description="N-acetyltransferase" evidence="6">
    <location>
        <begin position="99"/>
        <end position="183"/>
    </location>
</feature>
<dbReference type="PANTHER" id="PTHR36449">
    <property type="entry name" value="ACETYLTRANSFERASE-RELATED"/>
    <property type="match status" value="1"/>
</dbReference>
<dbReference type="EMBL" id="JANDXR010000004">
    <property type="protein sequence ID" value="MCP9501001.1"/>
    <property type="molecule type" value="Genomic_DNA"/>
</dbReference>
<comment type="catalytic activity">
    <reaction evidence="5">
        <text>glycyl-tRNA(Gly) + acetyl-CoA = N-acetylglycyl-tRNA(Gly) + CoA + H(+)</text>
        <dbReference type="Rhea" id="RHEA:81867"/>
        <dbReference type="Rhea" id="RHEA-COMP:9683"/>
        <dbReference type="Rhea" id="RHEA-COMP:19766"/>
        <dbReference type="ChEBI" id="CHEBI:15378"/>
        <dbReference type="ChEBI" id="CHEBI:57287"/>
        <dbReference type="ChEBI" id="CHEBI:57288"/>
        <dbReference type="ChEBI" id="CHEBI:78522"/>
        <dbReference type="ChEBI" id="CHEBI:232036"/>
    </reaction>
</comment>
<dbReference type="PANTHER" id="PTHR36449:SF1">
    <property type="entry name" value="ACETYLTRANSFERASE"/>
    <property type="match status" value="1"/>
</dbReference>
<dbReference type="Proteomes" id="UP001206014">
    <property type="component" value="Unassembled WGS sequence"/>
</dbReference>
<comment type="caution">
    <text evidence="11">The sequence shown here is derived from an EMBL/GenBank/DDBJ whole genome shotgun (WGS) entry which is preliminary data.</text>
</comment>
<dbReference type="RefSeq" id="WP_118190073.1">
    <property type="nucleotide sequence ID" value="NZ_CP042464.1"/>
</dbReference>
<reference evidence="14" key="2">
    <citation type="submission" date="2019-09" db="EMBL/GenBank/DDBJ databases">
        <title>Distinct polysaccharide growth profiles of human intestinal Prevotella copri isolates.</title>
        <authorList>
            <person name="Fehlner-Peach H."/>
            <person name="Magnabosco C."/>
            <person name="Raghavan V."/>
            <person name="Scher J.U."/>
            <person name="Tett A."/>
            <person name="Cox L.M."/>
            <person name="Gottsegen C."/>
            <person name="Watters A."/>
            <person name="Wiltshire- Gordon J.D."/>
            <person name="Segata N."/>
            <person name="Bonneau R."/>
            <person name="Littman D.R."/>
        </authorList>
    </citation>
    <scope>NUCLEOTIDE SEQUENCE [LARGE SCALE GENOMIC DNA]</scope>
    <source>
        <strain evidence="14">iP54</strain>
    </source>
</reference>
<name>A0AA92V357_9BACT</name>
<dbReference type="CDD" id="cd04301">
    <property type="entry name" value="NAT_SF"/>
    <property type="match status" value="1"/>
</dbReference>
<evidence type="ECO:0000313" key="7">
    <source>
        <dbReference type="EMBL" id="MCP9501001.1"/>
    </source>
</evidence>
<dbReference type="Gene3D" id="3.40.630.30">
    <property type="match status" value="1"/>
</dbReference>
<protein>
    <submittedName>
        <fullName evidence="11">GNAT family N-acetyltransferase</fullName>
        <ecNumber evidence="7">2.3.1.-</ecNumber>
    </submittedName>
</protein>
<dbReference type="PROSITE" id="PS51186">
    <property type="entry name" value="GNAT"/>
    <property type="match status" value="1"/>
</dbReference>
<evidence type="ECO:0000256" key="1">
    <source>
        <dbReference type="ARBA" id="ARBA00022491"/>
    </source>
</evidence>
<dbReference type="Proteomes" id="UP000284990">
    <property type="component" value="Unassembled WGS sequence"/>
</dbReference>
<dbReference type="EMBL" id="VZBQ01000152">
    <property type="protein sequence ID" value="MQN91074.1"/>
    <property type="molecule type" value="Genomic_DNA"/>
</dbReference>
<reference evidence="9" key="4">
    <citation type="submission" date="2022-12" db="EMBL/GenBank/DDBJ databases">
        <title>Distinct polysaccharide growth profiles of human intestinal Prevotella copri isolates.</title>
        <authorList>
            <person name="Fehlner-Peach H."/>
            <person name="Magnabosco C."/>
            <person name="Raghavan V."/>
            <person name="Scher J.U."/>
            <person name="Tett A."/>
            <person name="Cox L.M."/>
            <person name="Gottsegen C."/>
            <person name="Watters A."/>
            <person name="Wiltshire- Gordon J.D."/>
            <person name="Segata N."/>
            <person name="Bonneau R."/>
            <person name="Littman D.R."/>
        </authorList>
    </citation>
    <scope>NUCLEOTIDE SEQUENCE</scope>
    <source>
        <strain evidence="9">IP54</strain>
    </source>
</reference>
<evidence type="ECO:0000313" key="14">
    <source>
        <dbReference type="Proteomes" id="UP000420635"/>
    </source>
</evidence>
<dbReference type="Proteomes" id="UP000284562">
    <property type="component" value="Unassembled WGS sequence"/>
</dbReference>
<dbReference type="Proteomes" id="UP000420635">
    <property type="component" value="Unassembled WGS sequence"/>
</dbReference>
<dbReference type="InterPro" id="IPR016181">
    <property type="entry name" value="Acyl_CoA_acyltransferase"/>
</dbReference>
<proteinExistence type="predicted"/>
<keyword evidence="3 7" id="KW-0808">Transferase</keyword>
<dbReference type="AlphaFoldDB" id="A0AA92V357"/>
<accession>A0AA92V357</accession>
<evidence type="ECO:0000259" key="6">
    <source>
        <dbReference type="PROSITE" id="PS51186"/>
    </source>
</evidence>
<dbReference type="EMBL" id="QSFW01000004">
    <property type="protein sequence ID" value="RHA88643.1"/>
    <property type="molecule type" value="Genomic_DNA"/>
</dbReference>